<evidence type="ECO:0000313" key="2">
    <source>
        <dbReference type="Proteomes" id="UP000076407"/>
    </source>
</evidence>
<dbReference type="VEuPathDB" id="VectorBase:AQUA015234"/>
<reference evidence="1" key="1">
    <citation type="submission" date="2020-05" db="UniProtKB">
        <authorList>
            <consortium name="EnsemblMetazoa"/>
        </authorList>
    </citation>
    <scope>IDENTIFICATION</scope>
    <source>
        <strain evidence="1">SANGQUA</strain>
    </source>
</reference>
<organism evidence="1 2">
    <name type="scientific">Anopheles quadriannulatus</name>
    <name type="common">Mosquito</name>
    <dbReference type="NCBI Taxonomy" id="34691"/>
    <lineage>
        <taxon>Eukaryota</taxon>
        <taxon>Metazoa</taxon>
        <taxon>Ecdysozoa</taxon>
        <taxon>Arthropoda</taxon>
        <taxon>Hexapoda</taxon>
        <taxon>Insecta</taxon>
        <taxon>Pterygota</taxon>
        <taxon>Neoptera</taxon>
        <taxon>Endopterygota</taxon>
        <taxon>Diptera</taxon>
        <taxon>Nematocera</taxon>
        <taxon>Culicoidea</taxon>
        <taxon>Culicidae</taxon>
        <taxon>Anophelinae</taxon>
        <taxon>Anopheles</taxon>
    </lineage>
</organism>
<evidence type="ECO:0000313" key="1">
    <source>
        <dbReference type="EnsemblMetazoa" id="AQUA015234-PA"/>
    </source>
</evidence>
<protein>
    <submittedName>
        <fullName evidence="1">Uncharacterized protein</fullName>
    </submittedName>
</protein>
<dbReference type="Proteomes" id="UP000076407">
    <property type="component" value="Unassembled WGS sequence"/>
</dbReference>
<sequence length="30" mass="3241">MRRLARRAKGAALRDCKKLLQVSSVASTPG</sequence>
<dbReference type="EnsemblMetazoa" id="AQUA015234-RA">
    <property type="protein sequence ID" value="AQUA015234-PA"/>
    <property type="gene ID" value="AQUA015234"/>
</dbReference>
<dbReference type="AlphaFoldDB" id="A0A182XTV3"/>
<proteinExistence type="predicted"/>
<keyword evidence="2" id="KW-1185">Reference proteome</keyword>
<name>A0A182XTV3_ANOQN</name>
<accession>A0A182XTV3</accession>